<evidence type="ECO:0000256" key="4">
    <source>
        <dbReference type="ARBA" id="ARBA00022729"/>
    </source>
</evidence>
<dbReference type="EMBL" id="DXBY01000269">
    <property type="protein sequence ID" value="HIZ37212.1"/>
    <property type="molecule type" value="Genomic_DNA"/>
</dbReference>
<reference evidence="6" key="2">
    <citation type="submission" date="2021-04" db="EMBL/GenBank/DDBJ databases">
        <authorList>
            <person name="Gilroy R."/>
        </authorList>
    </citation>
    <scope>NUCLEOTIDE SEQUENCE</scope>
    <source>
        <strain evidence="6">ChiGjej4B4-7305</strain>
    </source>
</reference>
<keyword evidence="4" id="KW-0732">Signal</keyword>
<sequence>DAAEGEFSPFWEEQAAEDGTEFLPWSVDGFDLEAILATEPDLIIGGGIGFPLSQAEAVYEDLSDIAPTVLVGRELTTWEDQYSFLAEDMFDKPEVFAEDVSAYQARVAEVREAITPPELPAAFLSIVGDGSAYALVESVGLPTVFADLGIEPAPIFAEGDFEVYGGGGDMFELSTEQVGQVITQPTVFVMGFNGDTTDVATLSENPVYAALPAFENERAYDLPYWVLRGDYDETVELLDIVEEQFG</sequence>
<evidence type="ECO:0000256" key="1">
    <source>
        <dbReference type="ARBA" id="ARBA00004196"/>
    </source>
</evidence>
<dbReference type="Gene3D" id="3.40.50.1980">
    <property type="entry name" value="Nitrogenase molybdenum iron protein domain"/>
    <property type="match status" value="2"/>
</dbReference>
<dbReference type="GO" id="GO:1901678">
    <property type="term" value="P:iron coordination entity transport"/>
    <property type="evidence" value="ECO:0007669"/>
    <property type="project" value="UniProtKB-ARBA"/>
</dbReference>
<proteinExistence type="inferred from homology"/>
<dbReference type="PANTHER" id="PTHR30532">
    <property type="entry name" value="IRON III DICITRATE-BINDING PERIPLASMIC PROTEIN"/>
    <property type="match status" value="1"/>
</dbReference>
<evidence type="ECO:0000259" key="5">
    <source>
        <dbReference type="PROSITE" id="PS50983"/>
    </source>
</evidence>
<keyword evidence="3" id="KW-0813">Transport</keyword>
<evidence type="ECO:0000256" key="2">
    <source>
        <dbReference type="ARBA" id="ARBA00008814"/>
    </source>
</evidence>
<feature type="non-terminal residue" evidence="6">
    <location>
        <position position="1"/>
    </location>
</feature>
<evidence type="ECO:0000256" key="3">
    <source>
        <dbReference type="ARBA" id="ARBA00022448"/>
    </source>
</evidence>
<evidence type="ECO:0000313" key="6">
    <source>
        <dbReference type="EMBL" id="HIZ37212.1"/>
    </source>
</evidence>
<protein>
    <submittedName>
        <fullName evidence="6">ABC transporter substrate-binding protein</fullName>
    </submittedName>
</protein>
<dbReference type="GO" id="GO:0030288">
    <property type="term" value="C:outer membrane-bounded periplasmic space"/>
    <property type="evidence" value="ECO:0007669"/>
    <property type="project" value="TreeGrafter"/>
</dbReference>
<reference evidence="6" key="1">
    <citation type="journal article" date="2021" name="PeerJ">
        <title>Extensive microbial diversity within the chicken gut microbiome revealed by metagenomics and culture.</title>
        <authorList>
            <person name="Gilroy R."/>
            <person name="Ravi A."/>
            <person name="Getino M."/>
            <person name="Pursley I."/>
            <person name="Horton D.L."/>
            <person name="Alikhan N.F."/>
            <person name="Baker D."/>
            <person name="Gharbi K."/>
            <person name="Hall N."/>
            <person name="Watson M."/>
            <person name="Adriaenssens E.M."/>
            <person name="Foster-Nyarko E."/>
            <person name="Jarju S."/>
            <person name="Secka A."/>
            <person name="Antonio M."/>
            <person name="Oren A."/>
            <person name="Chaudhuri R.R."/>
            <person name="La Ragione R."/>
            <person name="Hildebrand F."/>
            <person name="Pallen M.J."/>
        </authorList>
    </citation>
    <scope>NUCLEOTIDE SEQUENCE</scope>
    <source>
        <strain evidence="6">ChiGjej4B4-7305</strain>
    </source>
</reference>
<dbReference type="PROSITE" id="PS50983">
    <property type="entry name" value="FE_B12_PBP"/>
    <property type="match status" value="1"/>
</dbReference>
<dbReference type="InterPro" id="IPR051313">
    <property type="entry name" value="Bact_iron-sidero_bind"/>
</dbReference>
<dbReference type="AlphaFoldDB" id="A0A9D2EGS8"/>
<dbReference type="Proteomes" id="UP000824037">
    <property type="component" value="Unassembled WGS sequence"/>
</dbReference>
<name>A0A9D2EGS8_9MICO</name>
<dbReference type="InterPro" id="IPR002491">
    <property type="entry name" value="ABC_transptr_periplasmic_BD"/>
</dbReference>
<dbReference type="SUPFAM" id="SSF53807">
    <property type="entry name" value="Helical backbone' metal receptor"/>
    <property type="match status" value="1"/>
</dbReference>
<comment type="caution">
    <text evidence="6">The sequence shown here is derived from an EMBL/GenBank/DDBJ whole genome shotgun (WGS) entry which is preliminary data.</text>
</comment>
<evidence type="ECO:0000313" key="7">
    <source>
        <dbReference type="Proteomes" id="UP000824037"/>
    </source>
</evidence>
<comment type="subcellular location">
    <subcellularLocation>
        <location evidence="1">Cell envelope</location>
    </subcellularLocation>
</comment>
<organism evidence="6 7">
    <name type="scientific">Candidatus Ruania gallistercoris</name>
    <dbReference type="NCBI Taxonomy" id="2838746"/>
    <lineage>
        <taxon>Bacteria</taxon>
        <taxon>Bacillati</taxon>
        <taxon>Actinomycetota</taxon>
        <taxon>Actinomycetes</taxon>
        <taxon>Micrococcales</taxon>
        <taxon>Ruaniaceae</taxon>
        <taxon>Ruania</taxon>
    </lineage>
</organism>
<dbReference type="Pfam" id="PF01497">
    <property type="entry name" value="Peripla_BP_2"/>
    <property type="match status" value="1"/>
</dbReference>
<comment type="similarity">
    <text evidence="2">Belongs to the bacterial solute-binding protein 8 family.</text>
</comment>
<gene>
    <name evidence="6" type="ORF">H9815_15665</name>
</gene>
<feature type="domain" description="Fe/B12 periplasmic-binding" evidence="5">
    <location>
        <begin position="1"/>
        <end position="246"/>
    </location>
</feature>
<accession>A0A9D2EGS8</accession>
<dbReference type="PANTHER" id="PTHR30532:SF24">
    <property type="entry name" value="FERRIC ENTEROBACTIN-BINDING PERIPLASMIC PROTEIN FEPB"/>
    <property type="match status" value="1"/>
</dbReference>